<organism evidence="2 3">
    <name type="scientific">Planobispora longispora</name>
    <dbReference type="NCBI Taxonomy" id="28887"/>
    <lineage>
        <taxon>Bacteria</taxon>
        <taxon>Bacillati</taxon>
        <taxon>Actinomycetota</taxon>
        <taxon>Actinomycetes</taxon>
        <taxon>Streptosporangiales</taxon>
        <taxon>Streptosporangiaceae</taxon>
        <taxon>Planobispora</taxon>
    </lineage>
</organism>
<dbReference type="Proteomes" id="UP000616724">
    <property type="component" value="Unassembled WGS sequence"/>
</dbReference>
<evidence type="ECO:0000256" key="1">
    <source>
        <dbReference type="SAM" id="MobiDB-lite"/>
    </source>
</evidence>
<dbReference type="AlphaFoldDB" id="A0A8J3W3U5"/>
<protein>
    <submittedName>
        <fullName evidence="2">Uncharacterized protein</fullName>
    </submittedName>
</protein>
<feature type="region of interest" description="Disordered" evidence="1">
    <location>
        <begin position="80"/>
        <end position="125"/>
    </location>
</feature>
<name>A0A8J3W3U5_9ACTN</name>
<proteinExistence type="predicted"/>
<sequence>MIDRMPGDDLPYTAQWQEAHDGFDRARRHAGLTTLTMPAMQFLIFMRTDVYFVLQDVTGCRDPYGDASAYARHLARRVLRRPSDDPLPRASRPGSRRLRRVRRLRRLPGERETASHKSRKSHINA</sequence>
<reference evidence="2 3" key="1">
    <citation type="submission" date="2021-01" db="EMBL/GenBank/DDBJ databases">
        <title>Whole genome shotgun sequence of Planobispora longispora NBRC 13918.</title>
        <authorList>
            <person name="Komaki H."/>
            <person name="Tamura T."/>
        </authorList>
    </citation>
    <scope>NUCLEOTIDE SEQUENCE [LARGE SCALE GENOMIC DNA]</scope>
    <source>
        <strain evidence="2 3">NBRC 13918</strain>
    </source>
</reference>
<comment type="caution">
    <text evidence="2">The sequence shown here is derived from an EMBL/GenBank/DDBJ whole genome shotgun (WGS) entry which is preliminary data.</text>
</comment>
<accession>A0A8J3W3U5</accession>
<evidence type="ECO:0000313" key="2">
    <source>
        <dbReference type="EMBL" id="GIH75739.1"/>
    </source>
</evidence>
<feature type="compositionally biased region" description="Basic residues" evidence="1">
    <location>
        <begin position="116"/>
        <end position="125"/>
    </location>
</feature>
<gene>
    <name evidence="2" type="ORF">Plo01_21680</name>
</gene>
<feature type="compositionally biased region" description="Basic residues" evidence="1">
    <location>
        <begin position="94"/>
        <end position="106"/>
    </location>
</feature>
<keyword evidence="3" id="KW-1185">Reference proteome</keyword>
<dbReference type="EMBL" id="BOOH01000018">
    <property type="protein sequence ID" value="GIH75739.1"/>
    <property type="molecule type" value="Genomic_DNA"/>
</dbReference>
<evidence type="ECO:0000313" key="3">
    <source>
        <dbReference type="Proteomes" id="UP000616724"/>
    </source>
</evidence>